<evidence type="ECO:0000256" key="8">
    <source>
        <dbReference type="ARBA" id="ARBA00022801"/>
    </source>
</evidence>
<dbReference type="SMART" id="SM00175">
    <property type="entry name" value="RAB"/>
    <property type="match status" value="1"/>
</dbReference>
<dbReference type="PROSITE" id="PS51421">
    <property type="entry name" value="RAS"/>
    <property type="match status" value="1"/>
</dbReference>
<name>V8NFQ3_OPHHA</name>
<feature type="non-terminal residue" evidence="13">
    <location>
        <position position="1"/>
    </location>
</feature>
<keyword evidence="6" id="KW-0488">Methylation</keyword>
<evidence type="ECO:0000256" key="2">
    <source>
        <dbReference type="ARBA" id="ARBA00004342"/>
    </source>
</evidence>
<dbReference type="Gene3D" id="3.40.50.300">
    <property type="entry name" value="P-loop containing nucleotide triphosphate hydrolases"/>
    <property type="match status" value="1"/>
</dbReference>
<evidence type="ECO:0000256" key="5">
    <source>
        <dbReference type="ARBA" id="ARBA00022475"/>
    </source>
</evidence>
<comment type="similarity">
    <text evidence="3">Belongs to the small GTPase superfamily. Ras family.</text>
</comment>
<comment type="caution">
    <text evidence="13">The sequence shown here is derived from an EMBL/GenBank/DDBJ whole genome shotgun (WGS) entry which is preliminary data.</text>
</comment>
<dbReference type="GO" id="GO:0005886">
    <property type="term" value="C:plasma membrane"/>
    <property type="evidence" value="ECO:0007669"/>
    <property type="project" value="UniProtKB-SubCell"/>
</dbReference>
<evidence type="ECO:0000256" key="4">
    <source>
        <dbReference type="ARBA" id="ARBA00011984"/>
    </source>
</evidence>
<keyword evidence="9" id="KW-0342">GTP-binding</keyword>
<dbReference type="AlphaFoldDB" id="V8NFQ3"/>
<dbReference type="EMBL" id="AZIM01004296">
    <property type="protein sequence ID" value="ETE60910.1"/>
    <property type="molecule type" value="Genomic_DNA"/>
</dbReference>
<evidence type="ECO:0000256" key="9">
    <source>
        <dbReference type="ARBA" id="ARBA00023134"/>
    </source>
</evidence>
<comment type="subcellular location">
    <subcellularLocation>
        <location evidence="2">Cell membrane</location>
        <topology evidence="2">Lipid-anchor</topology>
        <orientation evidence="2">Cytoplasmic side</orientation>
    </subcellularLocation>
    <subcellularLocation>
        <location evidence="1">Midbody</location>
    </subcellularLocation>
</comment>
<dbReference type="Pfam" id="PF00071">
    <property type="entry name" value="Ras"/>
    <property type="match status" value="1"/>
</dbReference>
<sequence length="285" mass="32572">HVKPISSSAHLPSPLSFSFGWRDASGSKRLWVVSPLIQRSRSHPSGSRAKKRSGDSLYKPRASFSYLRSYLCVKYLQEKMATNKPKSQNSLALHKVIMVGSGGVGKSALTLQFMYDEFVEDYEPTKADSYRKRVVLDGEEVQIDILDTAGQEDYAAIRDNYFRSGEGFLCVFSITELESFAATADFREQILRVKEDENVPFLLVGNKSDLEDRRQVSVEEAKTRADQWNVNYVETSAKTRANVDKVFFDLMREIRARKMEDSKEKNGKKKRKSLAKRIRERCCIL</sequence>
<evidence type="ECO:0000313" key="13">
    <source>
        <dbReference type="EMBL" id="ETE60910.1"/>
    </source>
</evidence>
<evidence type="ECO:0000256" key="7">
    <source>
        <dbReference type="ARBA" id="ARBA00022741"/>
    </source>
</evidence>
<dbReference type="GO" id="GO:0005525">
    <property type="term" value="F:GTP binding"/>
    <property type="evidence" value="ECO:0007669"/>
    <property type="project" value="UniProtKB-KW"/>
</dbReference>
<organism evidence="13 14">
    <name type="scientific">Ophiophagus hannah</name>
    <name type="common">King cobra</name>
    <name type="synonym">Naja hannah</name>
    <dbReference type="NCBI Taxonomy" id="8665"/>
    <lineage>
        <taxon>Eukaryota</taxon>
        <taxon>Metazoa</taxon>
        <taxon>Chordata</taxon>
        <taxon>Craniata</taxon>
        <taxon>Vertebrata</taxon>
        <taxon>Euteleostomi</taxon>
        <taxon>Lepidosauria</taxon>
        <taxon>Squamata</taxon>
        <taxon>Bifurcata</taxon>
        <taxon>Unidentata</taxon>
        <taxon>Episquamata</taxon>
        <taxon>Toxicofera</taxon>
        <taxon>Serpentes</taxon>
        <taxon>Colubroidea</taxon>
        <taxon>Elapidae</taxon>
        <taxon>Elapinae</taxon>
        <taxon>Ophiophagus</taxon>
    </lineage>
</organism>
<gene>
    <name evidence="13" type="primary">Rala</name>
    <name evidence="13" type="ORF">L345_13343</name>
</gene>
<dbReference type="Proteomes" id="UP000018936">
    <property type="component" value="Unassembled WGS sequence"/>
</dbReference>
<evidence type="ECO:0000256" key="10">
    <source>
        <dbReference type="ARBA" id="ARBA00023136"/>
    </source>
</evidence>
<dbReference type="SUPFAM" id="SSF52540">
    <property type="entry name" value="P-loop containing nucleoside triphosphate hydrolases"/>
    <property type="match status" value="1"/>
</dbReference>
<evidence type="ECO:0000256" key="6">
    <source>
        <dbReference type="ARBA" id="ARBA00022481"/>
    </source>
</evidence>
<dbReference type="SMART" id="SM00173">
    <property type="entry name" value="RAS"/>
    <property type="match status" value="1"/>
</dbReference>
<dbReference type="PANTHER" id="PTHR24070">
    <property type="entry name" value="RAS, DI-RAS, AND RHEB FAMILY MEMBERS OF SMALL GTPASE SUPERFAMILY"/>
    <property type="match status" value="1"/>
</dbReference>
<keyword evidence="10" id="KW-0472">Membrane</keyword>
<dbReference type="FunFam" id="3.40.50.300:FF:000203">
    <property type="entry name" value="Putative ras-related protein ral-a"/>
    <property type="match status" value="1"/>
</dbReference>
<dbReference type="InterPro" id="IPR027417">
    <property type="entry name" value="P-loop_NTPase"/>
</dbReference>
<dbReference type="CDD" id="cd04139">
    <property type="entry name" value="RalA_RalB"/>
    <property type="match status" value="1"/>
</dbReference>
<proteinExistence type="inferred from homology"/>
<evidence type="ECO:0000256" key="11">
    <source>
        <dbReference type="ARBA" id="ARBA00023288"/>
    </source>
</evidence>
<evidence type="ECO:0000256" key="3">
    <source>
        <dbReference type="ARBA" id="ARBA00008344"/>
    </source>
</evidence>
<evidence type="ECO:0000256" key="12">
    <source>
        <dbReference type="ARBA" id="ARBA00023289"/>
    </source>
</evidence>
<dbReference type="PRINTS" id="PR00449">
    <property type="entry name" value="RASTRNSFRMNG"/>
</dbReference>
<keyword evidence="14" id="KW-1185">Reference proteome</keyword>
<dbReference type="SMART" id="SM00174">
    <property type="entry name" value="RHO"/>
    <property type="match status" value="1"/>
</dbReference>
<dbReference type="PROSITE" id="PS51420">
    <property type="entry name" value="RHO"/>
    <property type="match status" value="1"/>
</dbReference>
<dbReference type="SMART" id="SM00176">
    <property type="entry name" value="RAN"/>
    <property type="match status" value="1"/>
</dbReference>
<dbReference type="InterPro" id="IPR020849">
    <property type="entry name" value="Small_GTPase_Ras-type"/>
</dbReference>
<keyword evidence="7" id="KW-0547">Nucleotide-binding</keyword>
<keyword evidence="5" id="KW-1003">Cell membrane</keyword>
<dbReference type="InterPro" id="IPR001806">
    <property type="entry name" value="Small_GTPase"/>
</dbReference>
<dbReference type="InterPro" id="IPR005225">
    <property type="entry name" value="Small_GTP-bd"/>
</dbReference>
<keyword evidence="11" id="KW-0449">Lipoprotein</keyword>
<keyword evidence="8" id="KW-0378">Hydrolase</keyword>
<dbReference type="GO" id="GO:0003925">
    <property type="term" value="F:G protein activity"/>
    <property type="evidence" value="ECO:0007669"/>
    <property type="project" value="UniProtKB-EC"/>
</dbReference>
<dbReference type="GO" id="GO:0030496">
    <property type="term" value="C:midbody"/>
    <property type="evidence" value="ECO:0007669"/>
    <property type="project" value="UniProtKB-SubCell"/>
</dbReference>
<accession>V8NFQ3</accession>
<evidence type="ECO:0000313" key="14">
    <source>
        <dbReference type="Proteomes" id="UP000018936"/>
    </source>
</evidence>
<dbReference type="NCBIfam" id="TIGR00231">
    <property type="entry name" value="small_GTP"/>
    <property type="match status" value="1"/>
</dbReference>
<dbReference type="EC" id="3.6.5.2" evidence="4"/>
<keyword evidence="12" id="KW-0636">Prenylation</keyword>
<dbReference type="OrthoDB" id="5976022at2759"/>
<reference evidence="13 14" key="1">
    <citation type="journal article" date="2013" name="Proc. Natl. Acad. Sci. U.S.A.">
        <title>The king cobra genome reveals dynamic gene evolution and adaptation in the snake venom system.</title>
        <authorList>
            <person name="Vonk F.J."/>
            <person name="Casewell N.R."/>
            <person name="Henkel C.V."/>
            <person name="Heimberg A.M."/>
            <person name="Jansen H.J."/>
            <person name="McCleary R.J."/>
            <person name="Kerkkamp H.M."/>
            <person name="Vos R.A."/>
            <person name="Guerreiro I."/>
            <person name="Calvete J.J."/>
            <person name="Wuster W."/>
            <person name="Woods A.E."/>
            <person name="Logan J.M."/>
            <person name="Harrison R.A."/>
            <person name="Castoe T.A."/>
            <person name="de Koning A.P."/>
            <person name="Pollock D.D."/>
            <person name="Yandell M."/>
            <person name="Calderon D."/>
            <person name="Renjifo C."/>
            <person name="Currier R.B."/>
            <person name="Salgado D."/>
            <person name="Pla D."/>
            <person name="Sanz L."/>
            <person name="Hyder A.S."/>
            <person name="Ribeiro J.M."/>
            <person name="Arntzen J.W."/>
            <person name="van den Thillart G.E."/>
            <person name="Boetzer M."/>
            <person name="Pirovano W."/>
            <person name="Dirks R.P."/>
            <person name="Spaink H.P."/>
            <person name="Duboule D."/>
            <person name="McGlinn E."/>
            <person name="Kini R.M."/>
            <person name="Richardson M.K."/>
        </authorList>
    </citation>
    <scope>NUCLEOTIDE SEQUENCE</scope>
    <source>
        <tissue evidence="13">Blood</tissue>
    </source>
</reference>
<dbReference type="PROSITE" id="PS51419">
    <property type="entry name" value="RAB"/>
    <property type="match status" value="1"/>
</dbReference>
<evidence type="ECO:0000256" key="1">
    <source>
        <dbReference type="ARBA" id="ARBA00004214"/>
    </source>
</evidence>
<protein>
    <recommendedName>
        <fullName evidence="4">small monomeric GTPase</fullName>
        <ecNumber evidence="4">3.6.5.2</ecNumber>
    </recommendedName>
</protein>
<dbReference type="GO" id="GO:0007165">
    <property type="term" value="P:signal transduction"/>
    <property type="evidence" value="ECO:0007669"/>
    <property type="project" value="InterPro"/>
</dbReference>